<protein>
    <submittedName>
        <fullName evidence="3">Uncharacterized protein</fullName>
    </submittedName>
</protein>
<feature type="region of interest" description="Disordered" evidence="2">
    <location>
        <begin position="78"/>
        <end position="111"/>
    </location>
</feature>
<sequence length="306" mass="33582">MARCLQVYKLNVHSKTTTSCLGTQVTLALPAFRVTQAGTERVHSDRRRNQHGGEKCIARHSLWWVRLTTLRSPWRGEASTSHVATRITHEGDARANQKTEDKTGDQSAPLRTGDYCSSFPLSWTAVSASGGEGARIAARVWLAERGKEREAGGGQKEWMLGAGQEGAAGRRGAGRSGFLVGAWQEWVPGRGLARPHEEQPPSSELLEEIRNIREDLAAMKEMKKEIESLNTRLDEAYMIIHQQNRFLESLGAKERVRHLGITGVSEDDDGLGTTDGEKIKTVLEAAGYAGPIPTDNSEIGEDSRAK</sequence>
<evidence type="ECO:0000313" key="3">
    <source>
        <dbReference type="EMBL" id="KAK8375167.1"/>
    </source>
</evidence>
<evidence type="ECO:0000256" key="1">
    <source>
        <dbReference type="SAM" id="Coils"/>
    </source>
</evidence>
<evidence type="ECO:0000256" key="2">
    <source>
        <dbReference type="SAM" id="MobiDB-lite"/>
    </source>
</evidence>
<accession>A0AAW0SKC4</accession>
<name>A0AAW0SKC4_SCYPA</name>
<reference evidence="3 4" key="1">
    <citation type="submission" date="2023-03" db="EMBL/GenBank/DDBJ databases">
        <title>High-quality genome of Scylla paramamosain provides insights in environmental adaptation.</title>
        <authorList>
            <person name="Zhang L."/>
        </authorList>
    </citation>
    <scope>NUCLEOTIDE SEQUENCE [LARGE SCALE GENOMIC DNA]</scope>
    <source>
        <strain evidence="3">LZ_2023a</strain>
        <tissue evidence="3">Muscle</tissue>
    </source>
</reference>
<dbReference type="Proteomes" id="UP001487740">
    <property type="component" value="Unassembled WGS sequence"/>
</dbReference>
<keyword evidence="1" id="KW-0175">Coiled coil</keyword>
<feature type="compositionally biased region" description="Basic and acidic residues" evidence="2">
    <location>
        <begin position="87"/>
        <end position="104"/>
    </location>
</feature>
<evidence type="ECO:0000313" key="4">
    <source>
        <dbReference type="Proteomes" id="UP001487740"/>
    </source>
</evidence>
<gene>
    <name evidence="3" type="ORF">O3P69_019922</name>
</gene>
<keyword evidence="4" id="KW-1185">Reference proteome</keyword>
<comment type="caution">
    <text evidence="3">The sequence shown here is derived from an EMBL/GenBank/DDBJ whole genome shotgun (WGS) entry which is preliminary data.</text>
</comment>
<organism evidence="3 4">
    <name type="scientific">Scylla paramamosain</name>
    <name type="common">Mud crab</name>
    <dbReference type="NCBI Taxonomy" id="85552"/>
    <lineage>
        <taxon>Eukaryota</taxon>
        <taxon>Metazoa</taxon>
        <taxon>Ecdysozoa</taxon>
        <taxon>Arthropoda</taxon>
        <taxon>Crustacea</taxon>
        <taxon>Multicrustacea</taxon>
        <taxon>Malacostraca</taxon>
        <taxon>Eumalacostraca</taxon>
        <taxon>Eucarida</taxon>
        <taxon>Decapoda</taxon>
        <taxon>Pleocyemata</taxon>
        <taxon>Brachyura</taxon>
        <taxon>Eubrachyura</taxon>
        <taxon>Portunoidea</taxon>
        <taxon>Portunidae</taxon>
        <taxon>Portuninae</taxon>
        <taxon>Scylla</taxon>
    </lineage>
</organism>
<dbReference type="EMBL" id="JARAKH010000064">
    <property type="protein sequence ID" value="KAK8375167.1"/>
    <property type="molecule type" value="Genomic_DNA"/>
</dbReference>
<feature type="coiled-coil region" evidence="1">
    <location>
        <begin position="202"/>
        <end position="239"/>
    </location>
</feature>
<proteinExistence type="predicted"/>
<dbReference type="AlphaFoldDB" id="A0AAW0SKC4"/>